<gene>
    <name evidence="1" type="ORF">AFUS01_LOCUS30524</name>
</gene>
<keyword evidence="2" id="KW-1185">Reference proteome</keyword>
<dbReference type="EMBL" id="CAJVCH010469480">
    <property type="protein sequence ID" value="CAG7820118.1"/>
    <property type="molecule type" value="Genomic_DNA"/>
</dbReference>
<organism evidence="1 2">
    <name type="scientific">Allacma fusca</name>
    <dbReference type="NCBI Taxonomy" id="39272"/>
    <lineage>
        <taxon>Eukaryota</taxon>
        <taxon>Metazoa</taxon>
        <taxon>Ecdysozoa</taxon>
        <taxon>Arthropoda</taxon>
        <taxon>Hexapoda</taxon>
        <taxon>Collembola</taxon>
        <taxon>Symphypleona</taxon>
        <taxon>Sminthuridae</taxon>
        <taxon>Allacma</taxon>
    </lineage>
</organism>
<evidence type="ECO:0000313" key="2">
    <source>
        <dbReference type="Proteomes" id="UP000708208"/>
    </source>
</evidence>
<dbReference type="AlphaFoldDB" id="A0A8J2KNB0"/>
<dbReference type="Proteomes" id="UP000708208">
    <property type="component" value="Unassembled WGS sequence"/>
</dbReference>
<name>A0A8J2KNB0_9HEXA</name>
<accession>A0A8J2KNB0</accession>
<sequence length="103" mass="11807">MPPRPLILLSAQNYGGASYPWEVRVNGLGTLSPEEQSDFIRMFPEFKISLERDYVLKTTGIGPVRVPPLDVIHRVIYHFDMHVRGCTSVSDESGLHYLWTLQY</sequence>
<reference evidence="1" key="1">
    <citation type="submission" date="2021-06" db="EMBL/GenBank/DDBJ databases">
        <authorList>
            <person name="Hodson N. C."/>
            <person name="Mongue J. A."/>
            <person name="Jaron S. K."/>
        </authorList>
    </citation>
    <scope>NUCLEOTIDE SEQUENCE</scope>
</reference>
<protein>
    <submittedName>
        <fullName evidence="1">Uncharacterized protein</fullName>
    </submittedName>
</protein>
<proteinExistence type="predicted"/>
<comment type="caution">
    <text evidence="1">The sequence shown here is derived from an EMBL/GenBank/DDBJ whole genome shotgun (WGS) entry which is preliminary data.</text>
</comment>
<evidence type="ECO:0000313" key="1">
    <source>
        <dbReference type="EMBL" id="CAG7820118.1"/>
    </source>
</evidence>